<organism evidence="2 3">
    <name type="scientific">Gracilibacillus salinarum</name>
    <dbReference type="NCBI Taxonomy" id="2932255"/>
    <lineage>
        <taxon>Bacteria</taxon>
        <taxon>Bacillati</taxon>
        <taxon>Bacillota</taxon>
        <taxon>Bacilli</taxon>
        <taxon>Bacillales</taxon>
        <taxon>Bacillaceae</taxon>
        <taxon>Gracilibacillus</taxon>
    </lineage>
</organism>
<dbReference type="EMBL" id="CP095071">
    <property type="protein sequence ID" value="UOQ84099.1"/>
    <property type="molecule type" value="Genomic_DNA"/>
</dbReference>
<gene>
    <name evidence="2" type="ORF">MUN87_15445</name>
</gene>
<accession>A0ABY4GIP1</accession>
<dbReference type="InterPro" id="IPR014922">
    <property type="entry name" value="YdhG-like"/>
</dbReference>
<dbReference type="Proteomes" id="UP000831537">
    <property type="component" value="Chromosome"/>
</dbReference>
<dbReference type="Pfam" id="PF08818">
    <property type="entry name" value="DUF1801"/>
    <property type="match status" value="1"/>
</dbReference>
<evidence type="ECO:0000259" key="1">
    <source>
        <dbReference type="Pfam" id="PF08818"/>
    </source>
</evidence>
<protein>
    <submittedName>
        <fullName evidence="2">DUF1801 domain-containing protein</fullName>
    </submittedName>
</protein>
<dbReference type="Gene3D" id="3.90.1150.200">
    <property type="match status" value="1"/>
</dbReference>
<feature type="domain" description="YdhG-like" evidence="1">
    <location>
        <begin position="16"/>
        <end position="130"/>
    </location>
</feature>
<name>A0ABY4GIP1_9BACI</name>
<dbReference type="SUPFAM" id="SSF159888">
    <property type="entry name" value="YdhG-like"/>
    <property type="match status" value="1"/>
</dbReference>
<evidence type="ECO:0000313" key="3">
    <source>
        <dbReference type="Proteomes" id="UP000831537"/>
    </source>
</evidence>
<keyword evidence="3" id="KW-1185">Reference proteome</keyword>
<dbReference type="RefSeq" id="WP_244741464.1">
    <property type="nucleotide sequence ID" value="NZ_CP095071.1"/>
</dbReference>
<sequence>MSEMIDEYLADKDEKWHEAFIKLYQTIDENIPEGFAFQMQYGMPSYVVPLATFPDGYHCEKDTPLPFLSIAAQKRHIAVYHMGIYADDELLTWFESEYPKHMSTKLNMGKSCIRFTNPKKIPYDLIGELASKVTVEEWMNRYKNSVR</sequence>
<proteinExistence type="predicted"/>
<reference evidence="2 3" key="1">
    <citation type="submission" date="2022-04" db="EMBL/GenBank/DDBJ databases">
        <title>Gracilibacillus sp. isolated from saltern.</title>
        <authorList>
            <person name="Won M."/>
            <person name="Lee C.-M."/>
            <person name="Woen H.-Y."/>
            <person name="Kwon S.-W."/>
        </authorList>
    </citation>
    <scope>NUCLEOTIDE SEQUENCE [LARGE SCALE GENOMIC DNA]</scope>
    <source>
        <strain evidence="2 3">SSPM10-3</strain>
    </source>
</reference>
<evidence type="ECO:0000313" key="2">
    <source>
        <dbReference type="EMBL" id="UOQ84099.1"/>
    </source>
</evidence>